<proteinExistence type="predicted"/>
<feature type="transmembrane region" description="Helical" evidence="1">
    <location>
        <begin position="470"/>
        <end position="492"/>
    </location>
</feature>
<dbReference type="AlphaFoldDB" id="A0A2I1M6F4"/>
<feature type="transmembrane region" description="Helical" evidence="1">
    <location>
        <begin position="344"/>
        <end position="363"/>
    </location>
</feature>
<dbReference type="Proteomes" id="UP000234335">
    <property type="component" value="Unassembled WGS sequence"/>
</dbReference>
<comment type="caution">
    <text evidence="2">The sequence shown here is derived from an EMBL/GenBank/DDBJ whole genome shotgun (WGS) entry which is preliminary data.</text>
</comment>
<feature type="transmembrane region" description="Helical" evidence="1">
    <location>
        <begin position="62"/>
        <end position="83"/>
    </location>
</feature>
<evidence type="ECO:0000313" key="2">
    <source>
        <dbReference type="EMBL" id="PKZ15698.1"/>
    </source>
</evidence>
<sequence length="532" mass="61396">MDYYKKYRIIENTRLASNVNHIIHFFHKLPLVGKYAGDKYKAYGFKKFVFALGPLFSIIGQILKCIVSFFLALFWAGAFLWLVQMTWQFPENMYTEFVELGRSNLAFLSFYLSISMLAKDVSGSKAEIHELNRQYRMLAKESGLIQAVFNPLRIGIGRAVAFAIFFGLKNSFLISLGFAFVRIISNAITLTLSQKKEKIYADKWWVNLGLSIVLFAILMRIKSFDTNILLIFFVLSLSISIFAIKYLLRFDDYGKLLEVARTEDLDTNMDFEQIANDSLALKDSDVDTRATKNAHGYDLLNKLFFARHKRLLIKPLYKKAGILFAIVLVALLTVKFAYKDFDSNFGMNNIIIYTLPIFASILFNSTNTNRALFLNCDRPLLQYGFYKEKEAVYDLYKLRYKSLLKINILGLLVGLIYLFLAFFLFESVGIKSLVVCGMFILVTYLFYVAYNLSIYYLFQPFNQEAALAGYMYQFWTSLLGYLNILLLPLIMVKIGKDSLFILEILSIILLFLVIIFHILVKVLGKNTFKIKK</sequence>
<dbReference type="EMBL" id="PKGS01000006">
    <property type="protein sequence ID" value="PKZ15698.1"/>
    <property type="molecule type" value="Genomic_DNA"/>
</dbReference>
<protein>
    <submittedName>
        <fullName evidence="2">Uncharacterized protein</fullName>
    </submittedName>
</protein>
<keyword evidence="1" id="KW-1133">Transmembrane helix</keyword>
<evidence type="ECO:0000313" key="3">
    <source>
        <dbReference type="Proteomes" id="UP000234335"/>
    </source>
</evidence>
<feature type="transmembrane region" description="Helical" evidence="1">
    <location>
        <begin position="227"/>
        <end position="248"/>
    </location>
</feature>
<keyword evidence="1" id="KW-0472">Membrane</keyword>
<feature type="transmembrane region" description="Helical" evidence="1">
    <location>
        <begin position="437"/>
        <end position="458"/>
    </location>
</feature>
<feature type="transmembrane region" description="Helical" evidence="1">
    <location>
        <begin position="204"/>
        <end position="221"/>
    </location>
</feature>
<feature type="transmembrane region" description="Helical" evidence="1">
    <location>
        <begin position="498"/>
        <end position="523"/>
    </location>
</feature>
<name>A0A2I1M6F4_9FIRM</name>
<feature type="transmembrane region" description="Helical" evidence="1">
    <location>
        <begin position="320"/>
        <end position="338"/>
    </location>
</feature>
<dbReference type="RefSeq" id="WP_101540716.1">
    <property type="nucleotide sequence ID" value="NZ_PKGS01000006.1"/>
</dbReference>
<evidence type="ECO:0000256" key="1">
    <source>
        <dbReference type="SAM" id="Phobius"/>
    </source>
</evidence>
<gene>
    <name evidence="2" type="ORF">CYJ34_07810</name>
</gene>
<keyword evidence="1" id="KW-0812">Transmembrane</keyword>
<reference evidence="2 3" key="1">
    <citation type="submission" date="2017-12" db="EMBL/GenBank/DDBJ databases">
        <title>Phylogenetic diversity of female urinary microbiome.</title>
        <authorList>
            <person name="Thomas-White K."/>
            <person name="Wolfe A.J."/>
        </authorList>
    </citation>
    <scope>NUCLEOTIDE SEQUENCE [LARGE SCALE GENOMIC DNA]</scope>
    <source>
        <strain evidence="2 3">UMB0119</strain>
    </source>
</reference>
<keyword evidence="3" id="KW-1185">Reference proteome</keyword>
<organism evidence="2 3">
    <name type="scientific">Anaerococcus octavius</name>
    <dbReference type="NCBI Taxonomy" id="54007"/>
    <lineage>
        <taxon>Bacteria</taxon>
        <taxon>Bacillati</taxon>
        <taxon>Bacillota</taxon>
        <taxon>Tissierellia</taxon>
        <taxon>Tissierellales</taxon>
        <taxon>Peptoniphilaceae</taxon>
        <taxon>Anaerococcus</taxon>
    </lineage>
</organism>
<feature type="transmembrane region" description="Helical" evidence="1">
    <location>
        <begin position="406"/>
        <end position="425"/>
    </location>
</feature>
<accession>A0A2I1M6F4</accession>